<keyword evidence="2" id="KW-1185">Reference proteome</keyword>
<dbReference type="EMBL" id="RIAR02000001">
    <property type="protein sequence ID" value="NSL87384.1"/>
    <property type="molecule type" value="Genomic_DNA"/>
</dbReference>
<dbReference type="Proteomes" id="UP000281028">
    <property type="component" value="Unassembled WGS sequence"/>
</dbReference>
<evidence type="ECO:0000313" key="1">
    <source>
        <dbReference type="EMBL" id="NSL87384.1"/>
    </source>
</evidence>
<reference evidence="1" key="1">
    <citation type="submission" date="2020-05" db="EMBL/GenBank/DDBJ databases">
        <title>Chitinophaga laudate sp. nov., isolated from a tropical peat swamp.</title>
        <authorList>
            <person name="Goh C.B.S."/>
            <person name="Lee M.S."/>
            <person name="Parimannan S."/>
            <person name="Pasbakhsh P."/>
            <person name="Yule C.M."/>
            <person name="Rajandas H."/>
            <person name="Loke S."/>
            <person name="Croft L."/>
            <person name="Tan J.B.L."/>
        </authorList>
    </citation>
    <scope>NUCLEOTIDE SEQUENCE</scope>
    <source>
        <strain evidence="1">Mgbs1</strain>
    </source>
</reference>
<organism evidence="1 2">
    <name type="scientific">Chitinophaga solisilvae</name>
    <dbReference type="NCBI Taxonomy" id="1233460"/>
    <lineage>
        <taxon>Bacteria</taxon>
        <taxon>Pseudomonadati</taxon>
        <taxon>Bacteroidota</taxon>
        <taxon>Chitinophagia</taxon>
        <taxon>Chitinophagales</taxon>
        <taxon>Chitinophagaceae</taxon>
        <taxon>Chitinophaga</taxon>
    </lineage>
</organism>
<protein>
    <recommendedName>
        <fullName evidence="3">Tetratricopeptide repeat protein</fullName>
    </recommendedName>
</protein>
<sequence length="332" mass="38467">MYNVYSFLTYLFFSSDGKIVHRDGGMCNTDEFIRIAANALDTTKQYYTLLNKYRAGLIDSTRLLSLAVMERQTGNRKLADSIAADYSSFLLRKSNQNRLLEKENLMFISIFPELLYEMGSKSRYFELLYNQGAMIDSILGQKDFSDFYVKGIISKEEIYERLFIGNKPISRNPDWKMIRDSITGKYSKFYADLLLPQAQLVFYRQINDWYKFAQVREEQILQNPPKPGVGIEADAWRLNGDAWAIFEGCNDKSIIKRALGWIDISIKLDPSDFQILDTKANLLYKSGKVKEAIIIEKQVVEMAKSIKHYQAVEKYESVITKMKRGEPTWPVN</sequence>
<evidence type="ECO:0000313" key="2">
    <source>
        <dbReference type="Proteomes" id="UP000281028"/>
    </source>
</evidence>
<name>A0A9Q5D3K7_9BACT</name>
<evidence type="ECO:0008006" key="3">
    <source>
        <dbReference type="Google" id="ProtNLM"/>
    </source>
</evidence>
<dbReference type="AlphaFoldDB" id="A0A9Q5D3K7"/>
<dbReference type="SUPFAM" id="SSF48452">
    <property type="entry name" value="TPR-like"/>
    <property type="match status" value="1"/>
</dbReference>
<comment type="caution">
    <text evidence="1">The sequence shown here is derived from an EMBL/GenBank/DDBJ whole genome shotgun (WGS) entry which is preliminary data.</text>
</comment>
<proteinExistence type="predicted"/>
<accession>A0A9Q5D3K7</accession>
<gene>
    <name evidence="1" type="ORF">ECE50_011115</name>
</gene>
<dbReference type="InterPro" id="IPR011990">
    <property type="entry name" value="TPR-like_helical_dom_sf"/>
</dbReference>